<dbReference type="RefSeq" id="WP_319968131.1">
    <property type="nucleotide sequence ID" value="NZ_JAXAVW010000018.1"/>
</dbReference>
<sequence length="58" mass="6334">MESLPRIDFVELHDLDGTPAALRTLHTESIAFRCRSSDRRPVRGVGRAGAFDPAAAAR</sequence>
<dbReference type="Proteomes" id="UP001285521">
    <property type="component" value="Unassembled WGS sequence"/>
</dbReference>
<organism evidence="1 2">
    <name type="scientific">Lentzea miocenica</name>
    <dbReference type="NCBI Taxonomy" id="3095431"/>
    <lineage>
        <taxon>Bacteria</taxon>
        <taxon>Bacillati</taxon>
        <taxon>Actinomycetota</taxon>
        <taxon>Actinomycetes</taxon>
        <taxon>Pseudonocardiales</taxon>
        <taxon>Pseudonocardiaceae</taxon>
        <taxon>Lentzea</taxon>
    </lineage>
</organism>
<accession>A0ABU4T4L6</accession>
<reference evidence="1 2" key="1">
    <citation type="submission" date="2023-11" db="EMBL/GenBank/DDBJ databases">
        <title>Lentzea sokolovensis, sp. nov., Lentzea kristufkii, sp. nov., and Lentzea miocenensis, sp. nov., rare actinobacteria from Sokolov Coal Basin, Miocene lacustrine sediment, Czech Republic.</title>
        <authorList>
            <person name="Lara A."/>
            <person name="Kotroba L."/>
            <person name="Nouioui I."/>
            <person name="Neumann-Schaal M."/>
            <person name="Mast Y."/>
            <person name="Chronakova A."/>
        </authorList>
    </citation>
    <scope>NUCLEOTIDE SEQUENCE [LARGE SCALE GENOMIC DNA]</scope>
    <source>
        <strain evidence="1 2">BCCO 10_0856</strain>
    </source>
</reference>
<keyword evidence="2" id="KW-1185">Reference proteome</keyword>
<name>A0ABU4T4L6_9PSEU</name>
<protein>
    <submittedName>
        <fullName evidence="1">Uncharacterized protein</fullName>
    </submittedName>
</protein>
<evidence type="ECO:0000313" key="2">
    <source>
        <dbReference type="Proteomes" id="UP001285521"/>
    </source>
</evidence>
<dbReference type="EMBL" id="JAXAVW010000018">
    <property type="protein sequence ID" value="MDX8033110.1"/>
    <property type="molecule type" value="Genomic_DNA"/>
</dbReference>
<proteinExistence type="predicted"/>
<evidence type="ECO:0000313" key="1">
    <source>
        <dbReference type="EMBL" id="MDX8033110.1"/>
    </source>
</evidence>
<gene>
    <name evidence="1" type="ORF">SK803_23070</name>
</gene>
<comment type="caution">
    <text evidence="1">The sequence shown here is derived from an EMBL/GenBank/DDBJ whole genome shotgun (WGS) entry which is preliminary data.</text>
</comment>